<dbReference type="InterPro" id="IPR050309">
    <property type="entry name" value="Type-B_Carboxylest/Lipase"/>
</dbReference>
<gene>
    <name evidence="5" type="ORF">C1SCF055_LOCUS11781</name>
</gene>
<reference evidence="6" key="2">
    <citation type="submission" date="2024-04" db="EMBL/GenBank/DDBJ databases">
        <authorList>
            <person name="Chen Y."/>
            <person name="Shah S."/>
            <person name="Dougan E. K."/>
            <person name="Thang M."/>
            <person name="Chan C."/>
        </authorList>
    </citation>
    <scope>NUCLEOTIDE SEQUENCE [LARGE SCALE GENOMIC DNA]</scope>
</reference>
<name>A0A9P1C349_9DINO</name>
<dbReference type="Pfam" id="PF00135">
    <property type="entry name" value="COesterase"/>
    <property type="match status" value="1"/>
</dbReference>
<organism evidence="5">
    <name type="scientific">Cladocopium goreaui</name>
    <dbReference type="NCBI Taxonomy" id="2562237"/>
    <lineage>
        <taxon>Eukaryota</taxon>
        <taxon>Sar</taxon>
        <taxon>Alveolata</taxon>
        <taxon>Dinophyceae</taxon>
        <taxon>Suessiales</taxon>
        <taxon>Symbiodiniaceae</taxon>
        <taxon>Cladocopium</taxon>
    </lineage>
</organism>
<dbReference type="PANTHER" id="PTHR11559">
    <property type="entry name" value="CARBOXYLESTERASE"/>
    <property type="match status" value="1"/>
</dbReference>
<evidence type="ECO:0000256" key="3">
    <source>
        <dbReference type="SAM" id="MobiDB-lite"/>
    </source>
</evidence>
<keyword evidence="8" id="KW-1185">Reference proteome</keyword>
<dbReference type="OrthoDB" id="416837at2759"/>
<reference evidence="5" key="1">
    <citation type="submission" date="2022-10" db="EMBL/GenBank/DDBJ databases">
        <authorList>
            <person name="Chen Y."/>
            <person name="Dougan E. K."/>
            <person name="Chan C."/>
            <person name="Rhodes N."/>
            <person name="Thang M."/>
        </authorList>
    </citation>
    <scope>NUCLEOTIDE SEQUENCE</scope>
</reference>
<evidence type="ECO:0000313" key="5">
    <source>
        <dbReference type="EMBL" id="CAI3984234.1"/>
    </source>
</evidence>
<evidence type="ECO:0000256" key="1">
    <source>
        <dbReference type="ARBA" id="ARBA00005964"/>
    </source>
</evidence>
<feature type="domain" description="Carboxylesterase type B" evidence="4">
    <location>
        <begin position="139"/>
        <end position="610"/>
    </location>
</feature>
<protein>
    <submittedName>
        <fullName evidence="7">Para-nitrobenzyl esterase (Intracellular esteras e B) (PNB carboxy-esterase) (PNBCE)</fullName>
    </submittedName>
</protein>
<evidence type="ECO:0000259" key="4">
    <source>
        <dbReference type="Pfam" id="PF00135"/>
    </source>
</evidence>
<dbReference type="InterPro" id="IPR019819">
    <property type="entry name" value="Carboxylesterase_B_CS"/>
</dbReference>
<evidence type="ECO:0000256" key="2">
    <source>
        <dbReference type="ARBA" id="ARBA00022801"/>
    </source>
</evidence>
<comment type="similarity">
    <text evidence="1">Belongs to the type-B carboxylesterase/lipase family.</text>
</comment>
<feature type="region of interest" description="Disordered" evidence="3">
    <location>
        <begin position="889"/>
        <end position="927"/>
    </location>
</feature>
<accession>A0A9P1C349</accession>
<dbReference type="InterPro" id="IPR019826">
    <property type="entry name" value="Carboxylesterase_B_AS"/>
</dbReference>
<dbReference type="EMBL" id="CAMXCT010000871">
    <property type="protein sequence ID" value="CAI3984234.1"/>
    <property type="molecule type" value="Genomic_DNA"/>
</dbReference>
<evidence type="ECO:0000313" key="8">
    <source>
        <dbReference type="Proteomes" id="UP001152797"/>
    </source>
</evidence>
<dbReference type="EMBL" id="CAMXCT020000871">
    <property type="protein sequence ID" value="CAL1137609.1"/>
    <property type="molecule type" value="Genomic_DNA"/>
</dbReference>
<evidence type="ECO:0000313" key="6">
    <source>
        <dbReference type="EMBL" id="CAL1137609.1"/>
    </source>
</evidence>
<feature type="compositionally biased region" description="Basic and acidic residues" evidence="3">
    <location>
        <begin position="900"/>
        <end position="923"/>
    </location>
</feature>
<dbReference type="PROSITE" id="PS00941">
    <property type="entry name" value="CARBOXYLESTERASE_B_2"/>
    <property type="match status" value="1"/>
</dbReference>
<dbReference type="Gene3D" id="3.40.50.1820">
    <property type="entry name" value="alpha/beta hydrolase"/>
    <property type="match status" value="1"/>
</dbReference>
<dbReference type="EMBL" id="CAMXCT030000871">
    <property type="protein sequence ID" value="CAL4771546.1"/>
    <property type="molecule type" value="Genomic_DNA"/>
</dbReference>
<evidence type="ECO:0000313" key="7">
    <source>
        <dbReference type="EMBL" id="CAL4771546.1"/>
    </source>
</evidence>
<keyword evidence="2" id="KW-0378">Hydrolase</keyword>
<comment type="caution">
    <text evidence="5">The sequence shown here is derived from an EMBL/GenBank/DDBJ whole genome shotgun (WGS) entry which is preliminary data.</text>
</comment>
<dbReference type="GO" id="GO:0016787">
    <property type="term" value="F:hydrolase activity"/>
    <property type="evidence" value="ECO:0007669"/>
    <property type="project" value="UniProtKB-KW"/>
</dbReference>
<dbReference type="Proteomes" id="UP001152797">
    <property type="component" value="Unassembled WGS sequence"/>
</dbReference>
<dbReference type="SUPFAM" id="SSF53474">
    <property type="entry name" value="alpha/beta-Hydrolases"/>
    <property type="match status" value="1"/>
</dbReference>
<dbReference type="PROSITE" id="PS00122">
    <property type="entry name" value="CARBOXYLESTERASE_B_1"/>
    <property type="match status" value="1"/>
</dbReference>
<dbReference type="InterPro" id="IPR029058">
    <property type="entry name" value="AB_hydrolase_fold"/>
</dbReference>
<proteinExistence type="inferred from homology"/>
<sequence>MAYDGLKTPGGLGTSNFQLLELHVGDLNDTDRQMAVGDDMWPSRRFYMNQEVSEFDPEDPTSPVYTYTLISNGIGVGRRFSGAYAGLTTYVGESGTAFSAAAVNQENVLFLGKATAFPMVLTTLLFLESICLGASLSVPEVAAPVGRIRGISEGQVHVFRGIPYAEAPVGALRWRPPKPIQPWQSVHDASRYRSYCMSIKSKDVLTKGGSEDCLYLNVYAPSEAQRNTSLPCLVWIHGGSFETGSSNDYNATKLVNFWRSQQSYALVVTLNYRLNVFGFLGSDQLRARDVSRSTGNYGMQDQRMALRWVQENIAAFGGNPNKVMIFGQSAGAGSVSCHLAMPLSNGLYSGALMESGGFAGWSAQNMQHKELWFGKLMNHTKCRTVECLVTLPADELLSAYVAIPHGRCCEDMMAAPGIPWAPTIDGVELPDHPLQLLKQQRVNHVPTVTGITLDDGSRFFEQYNLSFTDFVTLFEDQYESSRGQAELYRSESHVSLPGYSDGWWSAERAVTDQNFFCPSHFAWRSLAVTGSPVFGYLFASSSDSPIVHHSSELPFLFMNLTENASLEEWQLAEEVAMSWYRFADVGHPGGHGDRWPVWPQSGEAPILKFQVASKGGTQVIDGNQRDFISSSPQTAFQTTEVSRLDTCEMPIETGDDVRRLQGDGDGDGDSEAGNITTVAPDVMVLPSKILCGDNTQISPGRVKMSLYGYTWGKNWESDVAGQDLVFFRWRLCFESRSWYINQVLNGEGILGTGERVHVLDMQQEDGRPLVYWFPRFYTSGDHLDCTFAQDLLYNLPKWECPNTQTIGAVHVTASPAGAACAQDGLIVNIGLPLDQLQKKDRWFLYTMEALLSLDPQQSLILTSSRLWAGDIVTGLLPRYAQNFVESVLQNSPSSGSDAEETPKTASRGDDSPRKGSPEQELRQRGRSLLPFWRPTTSQAFATEVDQLGDSEASELLISGQLIRVKGWWRKGARFEQHSAEVRRAGPEGGDAPLLLWGRNDGSRRSLPLQGVAVECFPLDDYYGFRILPLPQSLAADPIDFATTEGDQRDLWMAAISIASAYKPKDPVAGGVGLAHGFARRPATPSTGIICYLLCSGQRSKSQPAWYWHSLRFLGTVYVLVVAYRSSFPADYPHRYVFWDSMLSSILIHRSLAAVEEVAWMLQIILIQTFCAAPWARIPVLCTSTCMGLVIVTAECFSFTGTITQSFCWFAWEETCWAVSFAMGLPVYIHLLIADGKLRRRRVKEAPKGGEERGAFDGKDFGLVMTLFCIGYVPYMAAVDVPSYWKDHQTQQLQSFVPNSFAEGVWNALTFRDVTHNLSLWQPSLLWKSLYFTLGPWLSMAMMTAPVVEVDEVGKPSECTSSVDVDV</sequence>
<dbReference type="InterPro" id="IPR002018">
    <property type="entry name" value="CarbesteraseB"/>
</dbReference>